<evidence type="ECO:0000256" key="8">
    <source>
        <dbReference type="ARBA" id="ARBA00022703"/>
    </source>
</evidence>
<reference evidence="19" key="4">
    <citation type="submission" date="2025-08" db="UniProtKB">
        <authorList>
            <consortium name="Ensembl"/>
        </authorList>
    </citation>
    <scope>IDENTIFICATION</scope>
</reference>
<comment type="catalytic activity">
    <reaction evidence="1">
        <text>S-ubiquitinyl-[E2 ubiquitin-conjugating enzyme]-L-cysteine + [acceptor protein]-L-lysine = [E2 ubiquitin-conjugating enzyme]-L-cysteine + N(6)-ubiquitinyl-[acceptor protein]-L-lysine.</text>
        <dbReference type="EC" id="2.3.2.27"/>
    </reaction>
</comment>
<accession>A0A4W3K192</accession>
<dbReference type="GO" id="GO:0031398">
    <property type="term" value="P:positive regulation of protein ubiquitination"/>
    <property type="evidence" value="ECO:0007669"/>
    <property type="project" value="TreeGrafter"/>
</dbReference>
<evidence type="ECO:0000313" key="19">
    <source>
        <dbReference type="Ensembl" id="ENSCMIP00000049122.1"/>
    </source>
</evidence>
<dbReference type="InterPro" id="IPR048875">
    <property type="entry name" value="BIRC2-3-like_UBA"/>
</dbReference>
<keyword evidence="8" id="KW-0053">Apoptosis</keyword>
<dbReference type="Pfam" id="PF21290">
    <property type="entry name" value="UBA_BIRC2-3"/>
    <property type="match status" value="1"/>
</dbReference>
<dbReference type="InterPro" id="IPR001841">
    <property type="entry name" value="Znf_RING"/>
</dbReference>
<evidence type="ECO:0000256" key="12">
    <source>
        <dbReference type="ARBA" id="ARBA00022771"/>
    </source>
</evidence>
<dbReference type="InterPro" id="IPR050784">
    <property type="entry name" value="IAP"/>
</dbReference>
<dbReference type="GO" id="GO:0043066">
    <property type="term" value="P:negative regulation of apoptotic process"/>
    <property type="evidence" value="ECO:0007669"/>
    <property type="project" value="TreeGrafter"/>
</dbReference>
<keyword evidence="15" id="KW-0832">Ubl conjugation</keyword>
<keyword evidence="13" id="KW-0833">Ubl conjugation pathway</keyword>
<evidence type="ECO:0000256" key="11">
    <source>
        <dbReference type="ARBA" id="ARBA00022737"/>
    </source>
</evidence>
<keyword evidence="20" id="KW-1185">Reference proteome</keyword>
<dbReference type="STRING" id="7868.ENSCMIP00000049122"/>
<proteinExistence type="inferred from homology"/>
<keyword evidence="6" id="KW-0808">Transferase</keyword>
<reference evidence="20" key="2">
    <citation type="journal article" date="2007" name="PLoS Biol.">
        <title>Survey sequencing and comparative analysis of the elephant shark (Callorhinchus milii) genome.</title>
        <authorList>
            <person name="Venkatesh B."/>
            <person name="Kirkness E.F."/>
            <person name="Loh Y.H."/>
            <person name="Halpern A.L."/>
            <person name="Lee A.P."/>
            <person name="Johnson J."/>
            <person name="Dandona N."/>
            <person name="Viswanathan L.D."/>
            <person name="Tay A."/>
            <person name="Venter J.C."/>
            <person name="Strausberg R.L."/>
            <person name="Brenner S."/>
        </authorList>
    </citation>
    <scope>NUCLEOTIDE SEQUENCE [LARGE SCALE GENOMIC DNA]</scope>
</reference>
<feature type="domain" description="RING-type" evidence="18">
    <location>
        <begin position="467"/>
        <end position="502"/>
    </location>
</feature>
<dbReference type="Pfam" id="PF00653">
    <property type="entry name" value="BIR"/>
    <property type="match status" value="1"/>
</dbReference>
<dbReference type="PROSITE" id="PS50143">
    <property type="entry name" value="BIR_REPEAT_2"/>
    <property type="match status" value="1"/>
</dbReference>
<name>A0A4W3K192_CALMI</name>
<dbReference type="InterPro" id="IPR001370">
    <property type="entry name" value="BIR_rpt"/>
</dbReference>
<dbReference type="PANTHER" id="PTHR10044">
    <property type="entry name" value="INHIBITOR OF APOPTOSIS"/>
    <property type="match status" value="1"/>
</dbReference>
<organism evidence="19 20">
    <name type="scientific">Callorhinchus milii</name>
    <name type="common">Ghost shark</name>
    <dbReference type="NCBI Taxonomy" id="7868"/>
    <lineage>
        <taxon>Eukaryota</taxon>
        <taxon>Metazoa</taxon>
        <taxon>Chordata</taxon>
        <taxon>Craniata</taxon>
        <taxon>Vertebrata</taxon>
        <taxon>Chondrichthyes</taxon>
        <taxon>Holocephali</taxon>
        <taxon>Chimaeriformes</taxon>
        <taxon>Callorhinchidae</taxon>
        <taxon>Callorhinchus</taxon>
    </lineage>
</organism>
<dbReference type="AlphaFoldDB" id="A0A4W3K192"/>
<dbReference type="CDD" id="cd16713">
    <property type="entry name" value="RING-HC_BIRC2_3_7"/>
    <property type="match status" value="1"/>
</dbReference>
<dbReference type="CDD" id="cd00022">
    <property type="entry name" value="BIR"/>
    <property type="match status" value="1"/>
</dbReference>
<dbReference type="PROSITE" id="PS50089">
    <property type="entry name" value="ZF_RING_2"/>
    <property type="match status" value="1"/>
</dbReference>
<protein>
    <recommendedName>
        <fullName evidence="4">RING-type E3 ubiquitin transferase</fullName>
        <ecNumber evidence="4">2.3.2.27</ecNumber>
    </recommendedName>
</protein>
<evidence type="ECO:0000256" key="5">
    <source>
        <dbReference type="ARBA" id="ARBA00022490"/>
    </source>
</evidence>
<evidence type="ECO:0000256" key="15">
    <source>
        <dbReference type="ARBA" id="ARBA00022843"/>
    </source>
</evidence>
<keyword evidence="14" id="KW-0862">Zinc</keyword>
<keyword evidence="5" id="KW-0963">Cytoplasm</keyword>
<dbReference type="PROSITE" id="PS01282">
    <property type="entry name" value="BIR_REPEAT_1"/>
    <property type="match status" value="1"/>
</dbReference>
<keyword evidence="12 16" id="KW-0863">Zinc-finger</keyword>
<dbReference type="Proteomes" id="UP000314986">
    <property type="component" value="Unassembled WGS sequence"/>
</dbReference>
<dbReference type="PANTHER" id="PTHR10044:SF163">
    <property type="entry name" value="BACULOVIRAL IAP REPEAT-CONTAINING PROTEIN 7"/>
    <property type="match status" value="1"/>
</dbReference>
<dbReference type="GO" id="GO:0005737">
    <property type="term" value="C:cytoplasm"/>
    <property type="evidence" value="ECO:0007669"/>
    <property type="project" value="UniProtKB-SubCell"/>
</dbReference>
<evidence type="ECO:0000256" key="14">
    <source>
        <dbReference type="ARBA" id="ARBA00022833"/>
    </source>
</evidence>
<dbReference type="EC" id="2.3.2.27" evidence="4"/>
<evidence type="ECO:0000256" key="10">
    <source>
        <dbReference type="ARBA" id="ARBA00022723"/>
    </source>
</evidence>
<dbReference type="Ensembl" id="ENSCMIT00000049801.1">
    <property type="protein sequence ID" value="ENSCMIP00000049122.1"/>
    <property type="gene ID" value="ENSCMIG00000020028.1"/>
</dbReference>
<dbReference type="GO" id="GO:0043027">
    <property type="term" value="F:cysteine-type endopeptidase inhibitor activity involved in apoptotic process"/>
    <property type="evidence" value="ECO:0007669"/>
    <property type="project" value="TreeGrafter"/>
</dbReference>
<evidence type="ECO:0000313" key="20">
    <source>
        <dbReference type="Proteomes" id="UP000314986"/>
    </source>
</evidence>
<dbReference type="InParanoid" id="A0A4W3K192"/>
<dbReference type="GO" id="GO:0004869">
    <property type="term" value="F:cysteine-type endopeptidase inhibitor activity"/>
    <property type="evidence" value="ECO:0007669"/>
    <property type="project" value="UniProtKB-KW"/>
</dbReference>
<dbReference type="Pfam" id="PF13920">
    <property type="entry name" value="zf-C3HC4_3"/>
    <property type="match status" value="1"/>
</dbReference>
<dbReference type="GO" id="GO:0051726">
    <property type="term" value="P:regulation of cell cycle"/>
    <property type="evidence" value="ECO:0007669"/>
    <property type="project" value="TreeGrafter"/>
</dbReference>
<evidence type="ECO:0000256" key="2">
    <source>
        <dbReference type="ARBA" id="ARBA00004496"/>
    </source>
</evidence>
<dbReference type="GO" id="GO:0005634">
    <property type="term" value="C:nucleus"/>
    <property type="evidence" value="ECO:0007669"/>
    <property type="project" value="TreeGrafter"/>
</dbReference>
<dbReference type="SMART" id="SM00238">
    <property type="entry name" value="BIR"/>
    <property type="match status" value="1"/>
</dbReference>
<evidence type="ECO:0000256" key="9">
    <source>
        <dbReference type="ARBA" id="ARBA00022704"/>
    </source>
</evidence>
<dbReference type="Gene3D" id="1.10.1170.10">
    <property type="entry name" value="Inhibitor Of Apoptosis Protein (2mihbC-IAP-1), Chain A"/>
    <property type="match status" value="1"/>
</dbReference>
<dbReference type="Gene3D" id="3.30.40.10">
    <property type="entry name" value="Zinc/RING finger domain, C3HC4 (zinc finger)"/>
    <property type="match status" value="1"/>
</dbReference>
<evidence type="ECO:0000256" key="17">
    <source>
        <dbReference type="SAM" id="MobiDB-lite"/>
    </source>
</evidence>
<keyword evidence="7" id="KW-0646">Protease inhibitor</keyword>
<dbReference type="SMART" id="SM00184">
    <property type="entry name" value="RING"/>
    <property type="match status" value="1"/>
</dbReference>
<keyword evidence="11" id="KW-0677">Repeat</keyword>
<dbReference type="OMA" id="SGKCRFI"/>
<evidence type="ECO:0000256" key="16">
    <source>
        <dbReference type="PROSITE-ProRule" id="PRU00175"/>
    </source>
</evidence>
<comment type="subcellular location">
    <subcellularLocation>
        <location evidence="2">Cytoplasm</location>
    </subcellularLocation>
</comment>
<evidence type="ECO:0000256" key="1">
    <source>
        <dbReference type="ARBA" id="ARBA00000900"/>
    </source>
</evidence>
<dbReference type="FunFam" id="1.10.8.10:FF:000084">
    <property type="entry name" value="E3 ubiquitin-protein ligase XIAP"/>
    <property type="match status" value="1"/>
</dbReference>
<evidence type="ECO:0000259" key="18">
    <source>
        <dbReference type="PROSITE" id="PS50089"/>
    </source>
</evidence>
<reference evidence="20" key="1">
    <citation type="journal article" date="2006" name="Science">
        <title>Ancient noncoding elements conserved in the human genome.</title>
        <authorList>
            <person name="Venkatesh B."/>
            <person name="Kirkness E.F."/>
            <person name="Loh Y.H."/>
            <person name="Halpern A.L."/>
            <person name="Lee A.P."/>
            <person name="Johnson J."/>
            <person name="Dandona N."/>
            <person name="Viswanathan L.D."/>
            <person name="Tay A."/>
            <person name="Venter J.C."/>
            <person name="Strausberg R.L."/>
            <person name="Brenner S."/>
        </authorList>
    </citation>
    <scope>NUCLEOTIDE SEQUENCE [LARGE SCALE GENOMIC DNA]</scope>
</reference>
<keyword evidence="10" id="KW-0479">Metal-binding</keyword>
<reference evidence="19" key="5">
    <citation type="submission" date="2025-09" db="UniProtKB">
        <authorList>
            <consortium name="Ensembl"/>
        </authorList>
    </citation>
    <scope>IDENTIFICATION</scope>
</reference>
<dbReference type="SUPFAM" id="SSF57924">
    <property type="entry name" value="Inhibitor of apoptosis (IAP) repeat"/>
    <property type="match status" value="1"/>
</dbReference>
<sequence length="514" mass="57067">MLLSQINPRHKRCCSEAGFRHHSVGIGLRAALGWQPAVEMAAARVRDQSRCFLCGTAMEIRSVITSTLGEDSELCPDCGLPLLCAVTAEVERPERSGVQPGASVSQSSAMCPVNSHWDVAGDEKPWRTTGWPRTREDADCLRSFDRQPRQTPGFPAADLARDGFSSAGFGDEAQRCGCGDGLRTRRPGDRLTSERWRLFPAGVSVSHKQRAGSIPPRGPDTVDGQLLSQLQRLGLEELPVDRANNPAMGTEEARLSTFQNWPNVAAVEPRTLARAGFFYTGHRDNVKCFYCDGGLRNWESGDDPWMEHAKWFPRCDYLLQARGSEYVCSVQQLHADILQSVFQGRLQIQSQRPSTQEAVGNQELDPRMQSAVVQSALQMGFDHSLVESLVDSKYLLTGSQYISITDLLSDLLGAEEEERERREETRGVVQRPSESAQTGAERRETTPTQRGLSAEEQLRRLKEERTCKVCMDKEVSIVFIPCGHLVVCGDCAPNLRRCPICRALIRGSVRAFMS</sequence>
<dbReference type="GO" id="GO:0006915">
    <property type="term" value="P:apoptotic process"/>
    <property type="evidence" value="ECO:0007669"/>
    <property type="project" value="UniProtKB-KW"/>
</dbReference>
<evidence type="ECO:0000256" key="3">
    <source>
        <dbReference type="ARBA" id="ARBA00006672"/>
    </source>
</evidence>
<keyword evidence="9" id="KW-0789">Thiol protease inhibitor</keyword>
<comment type="similarity">
    <text evidence="3">Belongs to the IAP family.</text>
</comment>
<feature type="region of interest" description="Disordered" evidence="17">
    <location>
        <begin position="415"/>
        <end position="454"/>
    </location>
</feature>
<dbReference type="FunFam" id="1.10.1170.10:FF:000002">
    <property type="entry name" value="Baculoviral IAP repeat containing 7"/>
    <property type="match status" value="1"/>
</dbReference>
<evidence type="ECO:0000256" key="7">
    <source>
        <dbReference type="ARBA" id="ARBA00022690"/>
    </source>
</evidence>
<dbReference type="FunFam" id="1.10.1170.10:FF:000003">
    <property type="entry name" value="E3 ubiquitin-protein ligase XIAP"/>
    <property type="match status" value="1"/>
</dbReference>
<evidence type="ECO:0000256" key="4">
    <source>
        <dbReference type="ARBA" id="ARBA00012483"/>
    </source>
</evidence>
<evidence type="ECO:0000256" key="6">
    <source>
        <dbReference type="ARBA" id="ARBA00022679"/>
    </source>
</evidence>
<dbReference type="GeneTree" id="ENSGT00940000160406"/>
<dbReference type="FunFam" id="3.30.40.10:FF:000184">
    <property type="entry name" value="Baculoviral IAP repeat containing 2"/>
    <property type="match status" value="1"/>
</dbReference>
<dbReference type="GO" id="GO:0008270">
    <property type="term" value="F:zinc ion binding"/>
    <property type="evidence" value="ECO:0007669"/>
    <property type="project" value="UniProtKB-KW"/>
</dbReference>
<evidence type="ECO:0000256" key="13">
    <source>
        <dbReference type="ARBA" id="ARBA00022786"/>
    </source>
</evidence>
<dbReference type="Gene3D" id="1.10.8.10">
    <property type="entry name" value="DNA helicase RuvA subunit, C-terminal domain"/>
    <property type="match status" value="1"/>
</dbReference>
<reference evidence="20" key="3">
    <citation type="journal article" date="2014" name="Nature">
        <title>Elephant shark genome provides unique insights into gnathostome evolution.</title>
        <authorList>
            <consortium name="International Elephant Shark Genome Sequencing Consortium"/>
            <person name="Venkatesh B."/>
            <person name="Lee A.P."/>
            <person name="Ravi V."/>
            <person name="Maurya A.K."/>
            <person name="Lian M.M."/>
            <person name="Swann J.B."/>
            <person name="Ohta Y."/>
            <person name="Flajnik M.F."/>
            <person name="Sutoh Y."/>
            <person name="Kasahara M."/>
            <person name="Hoon S."/>
            <person name="Gangu V."/>
            <person name="Roy S.W."/>
            <person name="Irimia M."/>
            <person name="Korzh V."/>
            <person name="Kondrychyn I."/>
            <person name="Lim Z.W."/>
            <person name="Tay B.H."/>
            <person name="Tohari S."/>
            <person name="Kong K.W."/>
            <person name="Ho S."/>
            <person name="Lorente-Galdos B."/>
            <person name="Quilez J."/>
            <person name="Marques-Bonet T."/>
            <person name="Raney B.J."/>
            <person name="Ingham P.W."/>
            <person name="Tay A."/>
            <person name="Hillier L.W."/>
            <person name="Minx P."/>
            <person name="Boehm T."/>
            <person name="Wilson R.K."/>
            <person name="Brenner S."/>
            <person name="Warren W.C."/>
        </authorList>
    </citation>
    <scope>NUCLEOTIDE SEQUENCE [LARGE SCALE GENOMIC DNA]</scope>
</reference>
<dbReference type="GO" id="GO:0061630">
    <property type="term" value="F:ubiquitin protein ligase activity"/>
    <property type="evidence" value="ECO:0007669"/>
    <property type="project" value="UniProtKB-EC"/>
</dbReference>
<dbReference type="InterPro" id="IPR013083">
    <property type="entry name" value="Znf_RING/FYVE/PHD"/>
</dbReference>